<dbReference type="Proteomes" id="UP000676194">
    <property type="component" value="Chromosome"/>
</dbReference>
<dbReference type="AlphaFoldDB" id="A0A8E6B6N1"/>
<evidence type="ECO:0000313" key="1">
    <source>
        <dbReference type="EMBL" id="QVL31385.1"/>
    </source>
</evidence>
<dbReference type="EMBL" id="CP074694">
    <property type="protein sequence ID" value="QVL31385.1"/>
    <property type="molecule type" value="Genomic_DNA"/>
</dbReference>
<proteinExistence type="predicted"/>
<evidence type="ECO:0000313" key="2">
    <source>
        <dbReference type="Proteomes" id="UP000676194"/>
    </source>
</evidence>
<protein>
    <submittedName>
        <fullName evidence="1">Uncharacterized protein</fullName>
    </submittedName>
</protein>
<reference evidence="1" key="1">
    <citation type="submission" date="2021-05" db="EMBL/GenBank/DDBJ databases">
        <title>Complete genome sequence of the cellulolytic planctomycete Telmatocola sphagniphila SP2T and characterization of the first cellulase from planctomycetes.</title>
        <authorList>
            <person name="Rakitin A.L."/>
            <person name="Beletsky A.V."/>
            <person name="Naumoff D.G."/>
            <person name="Kulichevskaya I.S."/>
            <person name="Mardanov A.V."/>
            <person name="Ravin N.V."/>
            <person name="Dedysh S.N."/>
        </authorList>
    </citation>
    <scope>NUCLEOTIDE SEQUENCE</scope>
    <source>
        <strain evidence="1">SP2T</strain>
    </source>
</reference>
<dbReference type="RefSeq" id="WP_213495266.1">
    <property type="nucleotide sequence ID" value="NZ_CP074694.1"/>
</dbReference>
<accession>A0A8E6B6N1</accession>
<keyword evidence="2" id="KW-1185">Reference proteome</keyword>
<name>A0A8E6B6N1_9BACT</name>
<sequence length="355" mass="41830">MITAWSTLHFGLLFMLNQAYPVTGEIANFCYRETAERAMKISCPPDGNKNFPEREFAQGWYDAAIVRIDENLTKYPINKKYPVLMPYFTEKVFQRFKGGSFSSGSYLRPPFEPRIGDKVIIWVKPRLRYYLAVTSIGDSHQVVSKPLQLHSVFEVFMPKPLQFQMVYKFEDLYFEKSRKEFHSWKNCIRDTLNRDLEESNFTTLFAEAKTPEKAWALFYYCTQKKNISTQKITDSLKTKFESVYQFYASDCAMLQLSQYWQDSSERVKALKQALGLTQTESDNDVLFKHVFETGSEDLLSTYFKDYFFSEVAKPSEQKNRKFTLQADWIRRSSHKETYEQIVQIAPKYGYKLPER</sequence>
<dbReference type="KEGG" id="tsph:KIH39_21445"/>
<organism evidence="1 2">
    <name type="scientific">Telmatocola sphagniphila</name>
    <dbReference type="NCBI Taxonomy" id="1123043"/>
    <lineage>
        <taxon>Bacteria</taxon>
        <taxon>Pseudomonadati</taxon>
        <taxon>Planctomycetota</taxon>
        <taxon>Planctomycetia</taxon>
        <taxon>Gemmatales</taxon>
        <taxon>Gemmataceae</taxon>
    </lineage>
</organism>
<gene>
    <name evidence="1" type="ORF">KIH39_21445</name>
</gene>